<feature type="transmembrane region" description="Helical" evidence="7">
    <location>
        <begin position="122"/>
        <end position="144"/>
    </location>
</feature>
<dbReference type="Pfam" id="PF00083">
    <property type="entry name" value="Sugar_tr"/>
    <property type="match status" value="1"/>
</dbReference>
<dbReference type="PROSITE" id="PS50850">
    <property type="entry name" value="MFS"/>
    <property type="match status" value="1"/>
</dbReference>
<dbReference type="PROSITE" id="PS00217">
    <property type="entry name" value="SUGAR_TRANSPORT_2"/>
    <property type="match status" value="1"/>
</dbReference>
<comment type="similarity">
    <text evidence="2">Belongs to the major facilitator superfamily. Sugar transporter (TC 2.A.1.1) family.</text>
</comment>
<sequence length="532" mass="58317">MSTLTADNQTTPSGPVIVQPMEFGLTFKSIFISTLTCLSGIFIGYNAAYGKGSLGLDPFTVNWTQRQAVIIFVLGIGAILGSVASGDLSDRLGRRPTIILGSQLCSFGAILQTAVPEYTTTVAARCISGIGLGLVSATMMTYICEISPPHFRAVAMTFYNSGTAVGLLVALCVSYKTQSYSADTSFRITTAIQILWASLLGLFWWLPESPRYLVKCGNLTKAKRALAHLRGQPQSLADMDQMPPELDEMIAHDEHHVRLLPQGRYLTDWANCFHGPLWAQRYNSNLRRTILGVSLMMMQQLSGSNALLNFVTVIIKAIDTISDPFIISLIPTLICVVCLPFSFVVLEVVGRRNALLWGSALMLFCHVIIACMGVADGRMGLALITETLVGEIFPPTIRSRAIGLSTASYWLWNSVTWILLPYISSADDARYGSRMYFLWGCLSGCAYVYTYVLVPETQGLTLEQIDMMLENTIPRRSTKWVPTTTFVEQRGIDSRDRLREAEAQVEAGVEAGAETGEGGHKLEDLTRNTPAA</sequence>
<proteinExistence type="inferred from homology"/>
<dbReference type="InterPro" id="IPR050360">
    <property type="entry name" value="MFS_Sugar_Transporters"/>
</dbReference>
<keyword evidence="5 7" id="KW-0472">Membrane</keyword>
<organism evidence="9 10">
    <name type="scientific">Exophiala mesophila</name>
    <name type="common">Black yeast-like fungus</name>
    <dbReference type="NCBI Taxonomy" id="212818"/>
    <lineage>
        <taxon>Eukaryota</taxon>
        <taxon>Fungi</taxon>
        <taxon>Dikarya</taxon>
        <taxon>Ascomycota</taxon>
        <taxon>Pezizomycotina</taxon>
        <taxon>Eurotiomycetes</taxon>
        <taxon>Chaetothyriomycetidae</taxon>
        <taxon>Chaetothyriales</taxon>
        <taxon>Herpotrichiellaceae</taxon>
        <taxon>Exophiala</taxon>
    </lineage>
</organism>
<feature type="transmembrane region" description="Helical" evidence="7">
    <location>
        <begin position="68"/>
        <end position="86"/>
    </location>
</feature>
<keyword evidence="3 7" id="KW-0812">Transmembrane</keyword>
<dbReference type="OrthoDB" id="6133115at2759"/>
<dbReference type="VEuPathDB" id="FungiDB:PV10_06444"/>
<feature type="transmembrane region" description="Helical" evidence="7">
    <location>
        <begin position="156"/>
        <end position="176"/>
    </location>
</feature>
<feature type="transmembrane region" description="Helical" evidence="7">
    <location>
        <begin position="355"/>
        <end position="375"/>
    </location>
</feature>
<dbReference type="InterPro" id="IPR005829">
    <property type="entry name" value="Sugar_transporter_CS"/>
</dbReference>
<dbReference type="InterPro" id="IPR036259">
    <property type="entry name" value="MFS_trans_sf"/>
</dbReference>
<dbReference type="GeneID" id="27324289"/>
<dbReference type="GO" id="GO:0016020">
    <property type="term" value="C:membrane"/>
    <property type="evidence" value="ECO:0007669"/>
    <property type="project" value="UniProtKB-SubCell"/>
</dbReference>
<evidence type="ECO:0000256" key="5">
    <source>
        <dbReference type="ARBA" id="ARBA00023136"/>
    </source>
</evidence>
<dbReference type="SUPFAM" id="SSF103473">
    <property type="entry name" value="MFS general substrate transporter"/>
    <property type="match status" value="1"/>
</dbReference>
<feature type="transmembrane region" description="Helical" evidence="7">
    <location>
        <begin position="30"/>
        <end position="48"/>
    </location>
</feature>
<dbReference type="STRING" id="212818.A0A0D1ZYM3"/>
<feature type="transmembrane region" description="Helical" evidence="7">
    <location>
        <begin position="324"/>
        <end position="346"/>
    </location>
</feature>
<protein>
    <recommendedName>
        <fullName evidence="8">Major facilitator superfamily (MFS) profile domain-containing protein</fullName>
    </recommendedName>
</protein>
<dbReference type="PANTHER" id="PTHR48022">
    <property type="entry name" value="PLASTIDIC GLUCOSE TRANSPORTER 4"/>
    <property type="match status" value="1"/>
</dbReference>
<feature type="domain" description="Major facilitator superfamily (MFS) profile" evidence="8">
    <location>
        <begin position="17"/>
        <end position="458"/>
    </location>
</feature>
<evidence type="ECO:0000313" key="9">
    <source>
        <dbReference type="EMBL" id="KIV91958.1"/>
    </source>
</evidence>
<dbReference type="PROSITE" id="PS00216">
    <property type="entry name" value="SUGAR_TRANSPORT_1"/>
    <property type="match status" value="2"/>
</dbReference>
<reference evidence="9 10" key="1">
    <citation type="submission" date="2015-01" db="EMBL/GenBank/DDBJ databases">
        <title>The Genome Sequence of Exophiala mesophila CBS40295.</title>
        <authorList>
            <consortium name="The Broad Institute Genomics Platform"/>
            <person name="Cuomo C."/>
            <person name="de Hoog S."/>
            <person name="Gorbushina A."/>
            <person name="Stielow B."/>
            <person name="Teixiera M."/>
            <person name="Abouelleil A."/>
            <person name="Chapman S.B."/>
            <person name="Priest M."/>
            <person name="Young S.K."/>
            <person name="Wortman J."/>
            <person name="Nusbaum C."/>
            <person name="Birren B."/>
        </authorList>
    </citation>
    <scope>NUCLEOTIDE SEQUENCE [LARGE SCALE GENOMIC DNA]</scope>
    <source>
        <strain evidence="9 10">CBS 40295</strain>
    </source>
</reference>
<dbReference type="AlphaFoldDB" id="A0A0D1ZYM3"/>
<evidence type="ECO:0000313" key="10">
    <source>
        <dbReference type="Proteomes" id="UP000054302"/>
    </source>
</evidence>
<dbReference type="PANTHER" id="PTHR48022:SF6">
    <property type="entry name" value="MSTA PROTEIN-RELATED"/>
    <property type="match status" value="1"/>
</dbReference>
<keyword evidence="4 7" id="KW-1133">Transmembrane helix</keyword>
<accession>A0A0D1ZYM3</accession>
<dbReference type="EMBL" id="KN847523">
    <property type="protein sequence ID" value="KIV91958.1"/>
    <property type="molecule type" value="Genomic_DNA"/>
</dbReference>
<feature type="transmembrane region" description="Helical" evidence="7">
    <location>
        <begin position="188"/>
        <end position="206"/>
    </location>
</feature>
<evidence type="ECO:0000256" key="2">
    <source>
        <dbReference type="ARBA" id="ARBA00010992"/>
    </source>
</evidence>
<evidence type="ECO:0000256" key="7">
    <source>
        <dbReference type="SAM" id="Phobius"/>
    </source>
</evidence>
<dbReference type="GO" id="GO:0005351">
    <property type="term" value="F:carbohydrate:proton symporter activity"/>
    <property type="evidence" value="ECO:0007669"/>
    <property type="project" value="TreeGrafter"/>
</dbReference>
<dbReference type="Gene3D" id="1.20.1250.20">
    <property type="entry name" value="MFS general substrate transporter like domains"/>
    <property type="match status" value="1"/>
</dbReference>
<dbReference type="HOGENOM" id="CLU_001265_30_1_1"/>
<evidence type="ECO:0000259" key="8">
    <source>
        <dbReference type="PROSITE" id="PS50850"/>
    </source>
</evidence>
<dbReference type="Proteomes" id="UP000054302">
    <property type="component" value="Unassembled WGS sequence"/>
</dbReference>
<feature type="transmembrane region" description="Helical" evidence="7">
    <location>
        <begin position="435"/>
        <end position="454"/>
    </location>
</feature>
<evidence type="ECO:0000256" key="6">
    <source>
        <dbReference type="SAM" id="MobiDB-lite"/>
    </source>
</evidence>
<feature type="compositionally biased region" description="Basic and acidic residues" evidence="6">
    <location>
        <begin position="517"/>
        <end position="526"/>
    </location>
</feature>
<feature type="compositionally biased region" description="Low complexity" evidence="6">
    <location>
        <begin position="504"/>
        <end position="514"/>
    </location>
</feature>
<dbReference type="InterPro" id="IPR005828">
    <property type="entry name" value="MFS_sugar_transport-like"/>
</dbReference>
<evidence type="ECO:0000256" key="1">
    <source>
        <dbReference type="ARBA" id="ARBA00004141"/>
    </source>
</evidence>
<evidence type="ECO:0000256" key="4">
    <source>
        <dbReference type="ARBA" id="ARBA00022989"/>
    </source>
</evidence>
<feature type="region of interest" description="Disordered" evidence="6">
    <location>
        <begin position="503"/>
        <end position="532"/>
    </location>
</feature>
<dbReference type="RefSeq" id="XP_016223532.1">
    <property type="nucleotide sequence ID" value="XM_016371239.1"/>
</dbReference>
<comment type="subcellular location">
    <subcellularLocation>
        <location evidence="1">Membrane</location>
        <topology evidence="1">Multi-pass membrane protein</topology>
    </subcellularLocation>
</comment>
<dbReference type="InterPro" id="IPR020846">
    <property type="entry name" value="MFS_dom"/>
</dbReference>
<name>A0A0D1ZYM3_EXOME</name>
<feature type="transmembrane region" description="Helical" evidence="7">
    <location>
        <begin position="401"/>
        <end position="423"/>
    </location>
</feature>
<gene>
    <name evidence="9" type="ORF">PV10_06444</name>
</gene>
<evidence type="ECO:0000256" key="3">
    <source>
        <dbReference type="ARBA" id="ARBA00022692"/>
    </source>
</evidence>
<keyword evidence="10" id="KW-1185">Reference proteome</keyword>